<evidence type="ECO:0000313" key="3">
    <source>
        <dbReference type="Proteomes" id="UP000305417"/>
    </source>
</evidence>
<proteinExistence type="predicted"/>
<feature type="region of interest" description="Disordered" evidence="1">
    <location>
        <begin position="433"/>
        <end position="453"/>
    </location>
</feature>
<protein>
    <submittedName>
        <fullName evidence="2">Uncharacterized protein</fullName>
    </submittedName>
</protein>
<gene>
    <name evidence="2" type="ORF">FE247_05130</name>
</gene>
<comment type="caution">
    <text evidence="2">The sequence shown here is derived from an EMBL/GenBank/DDBJ whole genome shotgun (WGS) entry which is preliminary data.</text>
</comment>
<name>A0ABY2VAD8_9BACT</name>
<sequence>MARDSSKFKLDPTIVALNSESMGKNYGHAISQAFKDLGDIENNKINLDLADTKKQYEEIKLQTVRDELEDDKNFNNYLLAEDKTDYIKNNPFKTSKYSLMGEDYKNTLSQQERDGHVKSALSTFSDENGNFKRVDAFKHLQGKYNDGTISEKQLYDITDTLDQRTGNGIYTPKVSMKDQLDIMETQAKIRKINSDIAKNNADITSGGSTGTNTKDPLVKDMTLFNSLKANGVLDENIQFKEWYMQGANGKLDIKLENVTKAKDKLTEQFNGSEQILNVINKYDPSKFGVFDGIAQKTRELTGIHNSQSADLESDTVALKGAVAKAIGGSNPSNAEQKMGEQIAGGTFNTQEGAAAKYKATLDRAILSQQETINQISRAGHNTDAIQSQLQDYINISNSLKDWNGNTTVKEHLDKKKKDTTIPTTQTGTKIIADKTANPQTQPKQPTNKPTTINSVEDFDKLLGL</sequence>
<dbReference type="Proteomes" id="UP000305417">
    <property type="component" value="Unassembled WGS sequence"/>
</dbReference>
<reference evidence="2 3" key="1">
    <citation type="submission" date="2019-05" db="EMBL/GenBank/DDBJ databases">
        <title>Arcobacter cibarius and Arcobacter thereius providing challenges in identification an antibiotic susceptibility and Quinolone resistance.</title>
        <authorList>
            <person name="Busch A."/>
            <person name="Hanel I."/>
            <person name="Hotzel H."/>
            <person name="Tomaso H."/>
        </authorList>
    </citation>
    <scope>NUCLEOTIDE SEQUENCE [LARGE SCALE GENOMIC DNA]</scope>
    <source>
        <strain evidence="2 3">16CS0831-2</strain>
    </source>
</reference>
<dbReference type="RefSeq" id="WP_138108669.1">
    <property type="nucleotide sequence ID" value="NZ_VBUC01000009.1"/>
</dbReference>
<accession>A0ABY2VAD8</accession>
<dbReference type="EMBL" id="VBUC01000009">
    <property type="protein sequence ID" value="TLS99915.1"/>
    <property type="molecule type" value="Genomic_DNA"/>
</dbReference>
<keyword evidence="3" id="KW-1185">Reference proteome</keyword>
<organism evidence="2 3">
    <name type="scientific">Aliarcobacter cibarius</name>
    <dbReference type="NCBI Taxonomy" id="255507"/>
    <lineage>
        <taxon>Bacteria</taxon>
        <taxon>Pseudomonadati</taxon>
        <taxon>Campylobacterota</taxon>
        <taxon>Epsilonproteobacteria</taxon>
        <taxon>Campylobacterales</taxon>
        <taxon>Arcobacteraceae</taxon>
        <taxon>Aliarcobacter</taxon>
    </lineage>
</organism>
<evidence type="ECO:0000313" key="2">
    <source>
        <dbReference type="EMBL" id="TLS99915.1"/>
    </source>
</evidence>
<evidence type="ECO:0000256" key="1">
    <source>
        <dbReference type="SAM" id="MobiDB-lite"/>
    </source>
</evidence>